<evidence type="ECO:0000313" key="2">
    <source>
        <dbReference type="Proteomes" id="UP000698963"/>
    </source>
</evidence>
<sequence>MRNLPAYDPYLDTILCIRSAHHSPDEEAALIQNVFDALHLVQHRRPKKAAPVVEVARIEKRPSFMPVLLLPWGKPIPEVCHA</sequence>
<dbReference type="Proteomes" id="UP000698963">
    <property type="component" value="Unassembled WGS sequence"/>
</dbReference>
<dbReference type="EMBL" id="DYZA01000187">
    <property type="protein sequence ID" value="HJD97840.1"/>
    <property type="molecule type" value="Genomic_DNA"/>
</dbReference>
<organism evidence="1 2">
    <name type="scientific">Mailhella massiliensis</name>
    <dbReference type="NCBI Taxonomy" id="1903261"/>
    <lineage>
        <taxon>Bacteria</taxon>
        <taxon>Pseudomonadati</taxon>
        <taxon>Thermodesulfobacteriota</taxon>
        <taxon>Desulfovibrionia</taxon>
        <taxon>Desulfovibrionales</taxon>
        <taxon>Desulfovibrionaceae</taxon>
        <taxon>Mailhella</taxon>
    </lineage>
</organism>
<reference evidence="1" key="2">
    <citation type="submission" date="2021-09" db="EMBL/GenBank/DDBJ databases">
        <authorList>
            <person name="Gilroy R."/>
        </authorList>
    </citation>
    <scope>NUCLEOTIDE SEQUENCE</scope>
    <source>
        <strain evidence="1">ChiGjej2B2-19336</strain>
    </source>
</reference>
<evidence type="ECO:0000313" key="1">
    <source>
        <dbReference type="EMBL" id="HJD97840.1"/>
    </source>
</evidence>
<reference evidence="1" key="1">
    <citation type="journal article" date="2021" name="PeerJ">
        <title>Extensive microbial diversity within the chicken gut microbiome revealed by metagenomics and culture.</title>
        <authorList>
            <person name="Gilroy R."/>
            <person name="Ravi A."/>
            <person name="Getino M."/>
            <person name="Pursley I."/>
            <person name="Horton D.L."/>
            <person name="Alikhan N.F."/>
            <person name="Baker D."/>
            <person name="Gharbi K."/>
            <person name="Hall N."/>
            <person name="Watson M."/>
            <person name="Adriaenssens E.M."/>
            <person name="Foster-Nyarko E."/>
            <person name="Jarju S."/>
            <person name="Secka A."/>
            <person name="Antonio M."/>
            <person name="Oren A."/>
            <person name="Chaudhuri R.R."/>
            <person name="La Ragione R."/>
            <person name="Hildebrand F."/>
            <person name="Pallen M.J."/>
        </authorList>
    </citation>
    <scope>NUCLEOTIDE SEQUENCE</scope>
    <source>
        <strain evidence="1">ChiGjej2B2-19336</strain>
    </source>
</reference>
<proteinExistence type="predicted"/>
<accession>A0A921AXS3</accession>
<dbReference type="AlphaFoldDB" id="A0A921AXS3"/>
<gene>
    <name evidence="1" type="ORF">K8W16_09370</name>
</gene>
<protein>
    <submittedName>
        <fullName evidence="1">Uncharacterized protein</fullName>
    </submittedName>
</protein>
<dbReference type="RefSeq" id="WP_294488894.1">
    <property type="nucleotide sequence ID" value="NZ_DYZA01000187.1"/>
</dbReference>
<comment type="caution">
    <text evidence="1">The sequence shown here is derived from an EMBL/GenBank/DDBJ whole genome shotgun (WGS) entry which is preliminary data.</text>
</comment>
<name>A0A921AXS3_9BACT</name>